<gene>
    <name evidence="1" type="ORF">AVEN_219515_1</name>
</gene>
<protein>
    <recommendedName>
        <fullName evidence="3">Reverse transcriptase domain-containing protein</fullName>
    </recommendedName>
</protein>
<keyword evidence="2" id="KW-1185">Reference proteome</keyword>
<evidence type="ECO:0000313" key="2">
    <source>
        <dbReference type="Proteomes" id="UP000499080"/>
    </source>
</evidence>
<accession>A0A4Y2BQD9</accession>
<sequence length="136" mass="15941">MPDNTLLQAFADYLVLVVWGKETADIENGGNEALKRLPRWGKKHKLKFSTSKTVLMPITIRKKLRFDNPSVLKLENTPIKMVKTFKYLGVLWDSNLTFIHHFKQVRIKVDVLTYRLNSIALRFYSRHPRIYPSDLP</sequence>
<dbReference type="EMBL" id="BGPR01000093">
    <property type="protein sequence ID" value="GBL93404.1"/>
    <property type="molecule type" value="Genomic_DNA"/>
</dbReference>
<name>A0A4Y2BQD9_ARAVE</name>
<organism evidence="1 2">
    <name type="scientific">Araneus ventricosus</name>
    <name type="common">Orbweaver spider</name>
    <name type="synonym">Epeira ventricosa</name>
    <dbReference type="NCBI Taxonomy" id="182803"/>
    <lineage>
        <taxon>Eukaryota</taxon>
        <taxon>Metazoa</taxon>
        <taxon>Ecdysozoa</taxon>
        <taxon>Arthropoda</taxon>
        <taxon>Chelicerata</taxon>
        <taxon>Arachnida</taxon>
        <taxon>Araneae</taxon>
        <taxon>Araneomorphae</taxon>
        <taxon>Entelegynae</taxon>
        <taxon>Araneoidea</taxon>
        <taxon>Araneidae</taxon>
        <taxon>Araneus</taxon>
    </lineage>
</organism>
<dbReference type="OrthoDB" id="411871at2759"/>
<evidence type="ECO:0008006" key="3">
    <source>
        <dbReference type="Google" id="ProtNLM"/>
    </source>
</evidence>
<evidence type="ECO:0000313" key="1">
    <source>
        <dbReference type="EMBL" id="GBL93404.1"/>
    </source>
</evidence>
<dbReference type="Proteomes" id="UP000499080">
    <property type="component" value="Unassembled WGS sequence"/>
</dbReference>
<proteinExistence type="predicted"/>
<reference evidence="1 2" key="1">
    <citation type="journal article" date="2019" name="Sci. Rep.">
        <title>Orb-weaving spider Araneus ventricosus genome elucidates the spidroin gene catalogue.</title>
        <authorList>
            <person name="Kono N."/>
            <person name="Nakamura H."/>
            <person name="Ohtoshi R."/>
            <person name="Moran D.A.P."/>
            <person name="Shinohara A."/>
            <person name="Yoshida Y."/>
            <person name="Fujiwara M."/>
            <person name="Mori M."/>
            <person name="Tomita M."/>
            <person name="Arakawa K."/>
        </authorList>
    </citation>
    <scope>NUCLEOTIDE SEQUENCE [LARGE SCALE GENOMIC DNA]</scope>
</reference>
<comment type="caution">
    <text evidence="1">The sequence shown here is derived from an EMBL/GenBank/DDBJ whole genome shotgun (WGS) entry which is preliminary data.</text>
</comment>
<dbReference type="AlphaFoldDB" id="A0A4Y2BQD9"/>